<name>A0A858RR71_9BACT</name>
<keyword evidence="3" id="KW-1185">Reference proteome</keyword>
<protein>
    <submittedName>
        <fullName evidence="2">Uncharacterized protein</fullName>
    </submittedName>
</protein>
<gene>
    <name evidence="2" type="ORF">HHL09_25725</name>
</gene>
<sequence length="66" mass="7076">MKKTTLSAGRWFVAFLCLWAVFDKAPGTSHLLHFLTVLASVIVVGEYLKPTVSSSRRAAGPAEAGN</sequence>
<evidence type="ECO:0000313" key="2">
    <source>
        <dbReference type="EMBL" id="QJE99034.1"/>
    </source>
</evidence>
<dbReference type="EMBL" id="CP051774">
    <property type="protein sequence ID" value="QJE99034.1"/>
    <property type="molecule type" value="Genomic_DNA"/>
</dbReference>
<keyword evidence="1" id="KW-0472">Membrane</keyword>
<evidence type="ECO:0000313" key="3">
    <source>
        <dbReference type="Proteomes" id="UP000501812"/>
    </source>
</evidence>
<keyword evidence="1" id="KW-0812">Transmembrane</keyword>
<dbReference type="RefSeq" id="WP_169457520.1">
    <property type="nucleotide sequence ID" value="NZ_CP051774.1"/>
</dbReference>
<accession>A0A858RR71</accession>
<feature type="transmembrane region" description="Helical" evidence="1">
    <location>
        <begin position="30"/>
        <end position="48"/>
    </location>
</feature>
<proteinExistence type="predicted"/>
<evidence type="ECO:0000256" key="1">
    <source>
        <dbReference type="SAM" id="Phobius"/>
    </source>
</evidence>
<organism evidence="2 3">
    <name type="scientific">Luteolibacter luteus</name>
    <dbReference type="NCBI Taxonomy" id="2728835"/>
    <lineage>
        <taxon>Bacteria</taxon>
        <taxon>Pseudomonadati</taxon>
        <taxon>Verrucomicrobiota</taxon>
        <taxon>Verrucomicrobiia</taxon>
        <taxon>Verrucomicrobiales</taxon>
        <taxon>Verrucomicrobiaceae</taxon>
        <taxon>Luteolibacter</taxon>
    </lineage>
</organism>
<reference evidence="2 3" key="1">
    <citation type="submission" date="2020-04" db="EMBL/GenBank/DDBJ databases">
        <title>Luteolibacter sp. G-1-1-1 isolated from soil.</title>
        <authorList>
            <person name="Dahal R.H."/>
        </authorList>
    </citation>
    <scope>NUCLEOTIDE SEQUENCE [LARGE SCALE GENOMIC DNA]</scope>
    <source>
        <strain evidence="2 3">G-1-1-1</strain>
    </source>
</reference>
<dbReference type="KEGG" id="luo:HHL09_25725"/>
<dbReference type="Proteomes" id="UP000501812">
    <property type="component" value="Chromosome"/>
</dbReference>
<dbReference type="AlphaFoldDB" id="A0A858RR71"/>
<keyword evidence="1" id="KW-1133">Transmembrane helix</keyword>